<evidence type="ECO:0000313" key="2">
    <source>
        <dbReference type="Proteomes" id="UP000054721"/>
    </source>
</evidence>
<reference evidence="1 2" key="1">
    <citation type="submission" date="2015-05" db="EMBL/GenBank/DDBJ databases">
        <title>Evolution of Trichinella species and genotypes.</title>
        <authorList>
            <person name="Korhonen P.K."/>
            <person name="Edoardo P."/>
            <person name="Giuseppe L.R."/>
            <person name="Gasser R.B."/>
        </authorList>
    </citation>
    <scope>NUCLEOTIDE SEQUENCE [LARGE SCALE GENOMIC DNA]</scope>
    <source>
        <strain evidence="1">ISS10</strain>
    </source>
</reference>
<dbReference type="AlphaFoldDB" id="A0A0V1KW71"/>
<dbReference type="Proteomes" id="UP000054721">
    <property type="component" value="Unassembled WGS sequence"/>
</dbReference>
<sequence length="135" mass="15770">MRYTLPHEAPSVLHPGKMKWNGYSVSEITGPFYLLSVRMISTLYKEPPSALHPDASPWEDEVERSFSFRNHRIILSSQCEDAFYTVQRTTISASPWLDKVERSFSLRNHRITLSSQCEDTFYTVQRTHQQFTLAR</sequence>
<keyword evidence="2" id="KW-1185">Reference proteome</keyword>
<protein>
    <submittedName>
        <fullName evidence="1">Uncharacterized protein</fullName>
    </submittedName>
</protein>
<accession>A0A0V1KW71</accession>
<organism evidence="1 2">
    <name type="scientific">Trichinella nativa</name>
    <dbReference type="NCBI Taxonomy" id="6335"/>
    <lineage>
        <taxon>Eukaryota</taxon>
        <taxon>Metazoa</taxon>
        <taxon>Ecdysozoa</taxon>
        <taxon>Nematoda</taxon>
        <taxon>Enoplea</taxon>
        <taxon>Dorylaimia</taxon>
        <taxon>Trichinellida</taxon>
        <taxon>Trichinellidae</taxon>
        <taxon>Trichinella</taxon>
    </lineage>
</organism>
<dbReference type="STRING" id="6335.A0A0V1KW71"/>
<dbReference type="EMBL" id="JYDW01000222">
    <property type="protein sequence ID" value="KRZ51568.1"/>
    <property type="molecule type" value="Genomic_DNA"/>
</dbReference>
<dbReference type="OrthoDB" id="5929163at2759"/>
<evidence type="ECO:0000313" key="1">
    <source>
        <dbReference type="EMBL" id="KRZ51568.1"/>
    </source>
</evidence>
<gene>
    <name evidence="1" type="ORF">T02_7093</name>
</gene>
<comment type="caution">
    <text evidence="1">The sequence shown here is derived from an EMBL/GenBank/DDBJ whole genome shotgun (WGS) entry which is preliminary data.</text>
</comment>
<name>A0A0V1KW71_9BILA</name>
<proteinExistence type="predicted"/>